<evidence type="ECO:0000259" key="2">
    <source>
        <dbReference type="PROSITE" id="PS50191"/>
    </source>
</evidence>
<dbReference type="InterPro" id="IPR053912">
    <property type="entry name" value="PGAP2IP_TM_1nd"/>
</dbReference>
<dbReference type="SUPFAM" id="SSF46938">
    <property type="entry name" value="CRAL/TRIO N-terminal domain"/>
    <property type="match status" value="1"/>
</dbReference>
<dbReference type="InterPro" id="IPR053911">
    <property type="entry name" value="PGAP2IP_TM_2nd"/>
</dbReference>
<keyword evidence="1" id="KW-0472">Membrane</keyword>
<dbReference type="GO" id="GO:0005886">
    <property type="term" value="C:plasma membrane"/>
    <property type="evidence" value="ECO:0007669"/>
    <property type="project" value="EnsemblFungi"/>
</dbReference>
<evidence type="ECO:0000313" key="4">
    <source>
        <dbReference type="Proteomes" id="UP000095023"/>
    </source>
</evidence>
<dbReference type="Pfam" id="PF03765">
    <property type="entry name" value="CRAL_TRIO_N"/>
    <property type="match status" value="1"/>
</dbReference>
<feature type="transmembrane region" description="Helical" evidence="1">
    <location>
        <begin position="75"/>
        <end position="97"/>
    </location>
</feature>
<dbReference type="Pfam" id="PF23022">
    <property type="entry name" value="6TM_1st_PGAP2IP"/>
    <property type="match status" value="1"/>
</dbReference>
<feature type="transmembrane region" description="Helical" evidence="1">
    <location>
        <begin position="315"/>
        <end position="333"/>
    </location>
</feature>
<dbReference type="PANTHER" id="PTHR45657:SF1">
    <property type="entry name" value="CRAL-TRIO DOMAIN-CONTAINING PROTEIN YKL091C-RELATED"/>
    <property type="match status" value="1"/>
</dbReference>
<feature type="transmembrane region" description="Helical" evidence="1">
    <location>
        <begin position="285"/>
        <end position="303"/>
    </location>
</feature>
<dbReference type="Pfam" id="PF10277">
    <property type="entry name" value="Frag1"/>
    <property type="match status" value="1"/>
</dbReference>
<dbReference type="SUPFAM" id="SSF56219">
    <property type="entry name" value="DNase I-like"/>
    <property type="match status" value="1"/>
</dbReference>
<dbReference type="PANTHER" id="PTHR45657">
    <property type="entry name" value="CRAL-TRIO DOMAIN-CONTAINING PROTEIN YKL091C-RELATED"/>
    <property type="match status" value="1"/>
</dbReference>
<feature type="transmembrane region" description="Helical" evidence="1">
    <location>
        <begin position="137"/>
        <end position="157"/>
    </location>
</feature>
<feature type="transmembrane region" description="Helical" evidence="1">
    <location>
        <begin position="255"/>
        <end position="279"/>
    </location>
</feature>
<accession>A0A1E4TET1</accession>
<dbReference type="Gene3D" id="1.10.8.20">
    <property type="entry name" value="N-terminal domain of phosphatidylinositol transfer protein sec14p"/>
    <property type="match status" value="1"/>
</dbReference>
<dbReference type="InterPro" id="IPR036865">
    <property type="entry name" value="CRAL-TRIO_dom_sf"/>
</dbReference>
<dbReference type="InterPro" id="IPR001251">
    <property type="entry name" value="CRAL-TRIO_dom"/>
</dbReference>
<dbReference type="SMART" id="SM01100">
    <property type="entry name" value="CRAL_TRIO_N"/>
    <property type="match status" value="1"/>
</dbReference>
<dbReference type="InterPro" id="IPR036691">
    <property type="entry name" value="Endo/exonu/phosph_ase_sf"/>
</dbReference>
<dbReference type="InterPro" id="IPR036273">
    <property type="entry name" value="CRAL/TRIO_N_dom_sf"/>
</dbReference>
<keyword evidence="1" id="KW-1133">Transmembrane helix</keyword>
<feature type="transmembrane region" description="Helical" evidence="1">
    <location>
        <begin position="103"/>
        <end position="125"/>
    </location>
</feature>
<dbReference type="EMBL" id="KV453842">
    <property type="protein sequence ID" value="ODV90282.1"/>
    <property type="molecule type" value="Genomic_DNA"/>
</dbReference>
<dbReference type="GO" id="GO:0031505">
    <property type="term" value="P:fungal-type cell wall organization"/>
    <property type="evidence" value="ECO:0007669"/>
    <property type="project" value="EnsemblFungi"/>
</dbReference>
<feature type="transmembrane region" description="Helical" evidence="1">
    <location>
        <begin position="530"/>
        <end position="550"/>
    </location>
</feature>
<dbReference type="InterPro" id="IPR019402">
    <property type="entry name" value="CWH43_N"/>
</dbReference>
<feature type="domain" description="CRAL-TRIO" evidence="2">
    <location>
        <begin position="1030"/>
        <end position="1203"/>
    </location>
</feature>
<dbReference type="Pfam" id="PF23226">
    <property type="entry name" value="Exo_endo_phos_PGAP2IP"/>
    <property type="match status" value="1"/>
</dbReference>
<feature type="transmembrane region" description="Helical" evidence="1">
    <location>
        <begin position="403"/>
        <end position="421"/>
    </location>
</feature>
<dbReference type="InterPro" id="IPR057315">
    <property type="entry name" value="Exo_endo_phos_PGAP2IP_C"/>
</dbReference>
<feature type="transmembrane region" description="Helical" evidence="1">
    <location>
        <begin position="339"/>
        <end position="359"/>
    </location>
</feature>
<feature type="transmembrane region" description="Helical" evidence="1">
    <location>
        <begin position="596"/>
        <end position="613"/>
    </location>
</feature>
<evidence type="ECO:0000313" key="3">
    <source>
        <dbReference type="EMBL" id="ODV90282.1"/>
    </source>
</evidence>
<dbReference type="Gene3D" id="3.60.10.10">
    <property type="entry name" value="Endonuclease/exonuclease/phosphatase"/>
    <property type="match status" value="1"/>
</dbReference>
<dbReference type="GO" id="GO:0005935">
    <property type="term" value="C:cellular bud neck"/>
    <property type="evidence" value="ECO:0007669"/>
    <property type="project" value="EnsemblFungi"/>
</dbReference>
<dbReference type="AlphaFoldDB" id="A0A1E4TET1"/>
<feature type="transmembrane region" description="Helical" evidence="1">
    <location>
        <begin position="562"/>
        <end position="584"/>
    </location>
</feature>
<keyword evidence="4" id="KW-1185">Reference proteome</keyword>
<feature type="transmembrane region" description="Helical" evidence="1">
    <location>
        <begin position="20"/>
        <end position="41"/>
    </location>
</feature>
<feature type="transmembrane region" description="Helical" evidence="1">
    <location>
        <begin position="442"/>
        <end position="460"/>
    </location>
</feature>
<dbReference type="SMART" id="SM00516">
    <property type="entry name" value="SEC14"/>
    <property type="match status" value="1"/>
</dbReference>
<protein>
    <recommendedName>
        <fullName evidence="2">CRAL-TRIO domain-containing protein</fullName>
    </recommendedName>
</protein>
<feature type="transmembrane region" description="Helical" evidence="1">
    <location>
        <begin position="507"/>
        <end position="524"/>
    </location>
</feature>
<keyword evidence="1" id="KW-0812">Transmembrane</keyword>
<dbReference type="InterPro" id="IPR051026">
    <property type="entry name" value="PI/PC_transfer"/>
</dbReference>
<dbReference type="OrthoDB" id="68581at2759"/>
<evidence type="ECO:0000256" key="1">
    <source>
        <dbReference type="SAM" id="Phobius"/>
    </source>
</evidence>
<dbReference type="GO" id="GO:0005934">
    <property type="term" value="C:cellular bud tip"/>
    <property type="evidence" value="ECO:0007669"/>
    <property type="project" value="EnsemblFungi"/>
</dbReference>
<dbReference type="Pfam" id="PF00650">
    <property type="entry name" value="CRAL_TRIO"/>
    <property type="match status" value="1"/>
</dbReference>
<dbReference type="Gene3D" id="3.40.525.10">
    <property type="entry name" value="CRAL-TRIO lipid binding domain"/>
    <property type="match status" value="1"/>
</dbReference>
<feature type="transmembrane region" description="Helical" evidence="1">
    <location>
        <begin position="480"/>
        <end position="500"/>
    </location>
</feature>
<organism evidence="3 4">
    <name type="scientific">Tortispora caseinolytica NRRL Y-17796</name>
    <dbReference type="NCBI Taxonomy" id="767744"/>
    <lineage>
        <taxon>Eukaryota</taxon>
        <taxon>Fungi</taxon>
        <taxon>Dikarya</taxon>
        <taxon>Ascomycota</taxon>
        <taxon>Saccharomycotina</taxon>
        <taxon>Trigonopsidomycetes</taxon>
        <taxon>Trigonopsidales</taxon>
        <taxon>Trigonopsidaceae</taxon>
        <taxon>Tortispora</taxon>
    </lineage>
</organism>
<dbReference type="Proteomes" id="UP000095023">
    <property type="component" value="Unassembled WGS sequence"/>
</dbReference>
<gene>
    <name evidence="3" type="ORF">CANCADRAFT_2014</name>
</gene>
<dbReference type="PROSITE" id="PS50191">
    <property type="entry name" value="CRAL_TRIO"/>
    <property type="match status" value="1"/>
</dbReference>
<dbReference type="CDD" id="cd00170">
    <property type="entry name" value="SEC14"/>
    <property type="match status" value="1"/>
</dbReference>
<feature type="transmembrane region" description="Helical" evidence="1">
    <location>
        <begin position="371"/>
        <end position="388"/>
    </location>
</feature>
<dbReference type="InterPro" id="IPR011074">
    <property type="entry name" value="CRAL/TRIO_N_dom"/>
</dbReference>
<feature type="transmembrane region" description="Helical" evidence="1">
    <location>
        <begin position="642"/>
        <end position="660"/>
    </location>
</feature>
<dbReference type="GO" id="GO:0006506">
    <property type="term" value="P:GPI anchor biosynthetic process"/>
    <property type="evidence" value="ECO:0007669"/>
    <property type="project" value="EnsemblFungi"/>
</dbReference>
<dbReference type="Pfam" id="PF23021">
    <property type="entry name" value="6TM_2nd_PGAP2IP"/>
    <property type="match status" value="1"/>
</dbReference>
<reference evidence="4" key="1">
    <citation type="submission" date="2016-02" db="EMBL/GenBank/DDBJ databases">
        <title>Comparative genomics of biotechnologically important yeasts.</title>
        <authorList>
            <consortium name="DOE Joint Genome Institute"/>
            <person name="Riley R."/>
            <person name="Haridas S."/>
            <person name="Wolfe K.H."/>
            <person name="Lopes M.R."/>
            <person name="Hittinger C.T."/>
            <person name="Goker M."/>
            <person name="Salamov A."/>
            <person name="Wisecaver J."/>
            <person name="Long T.M."/>
            <person name="Aerts A.L."/>
            <person name="Barry K."/>
            <person name="Choi C."/>
            <person name="Clum A."/>
            <person name="Coughlan A.Y."/>
            <person name="Deshpande S."/>
            <person name="Douglass A.P."/>
            <person name="Hanson S.J."/>
            <person name="Klenk H.-P."/>
            <person name="Labutti K."/>
            <person name="Lapidus A."/>
            <person name="Lindquist E."/>
            <person name="Lipzen A."/>
            <person name="Meier-Kolthoff J.P."/>
            <person name="Ohm R.A."/>
            <person name="Otillar R.P."/>
            <person name="Pangilinan J."/>
            <person name="Peng Y."/>
            <person name="Rokas A."/>
            <person name="Rosa C.A."/>
            <person name="Scheuner C."/>
            <person name="Sibirny A.A."/>
            <person name="Slot J.C."/>
            <person name="Stielow J.B."/>
            <person name="Sun H."/>
            <person name="Kurtzman C.P."/>
            <person name="Blackwell M."/>
            <person name="Jeffries T.W."/>
            <person name="Grigoriev I.V."/>
        </authorList>
    </citation>
    <scope>NUCLEOTIDE SEQUENCE [LARGE SCALE GENOMIC DNA]</scope>
    <source>
        <strain evidence="4">NRRL Y-17796</strain>
    </source>
</reference>
<feature type="transmembrane region" description="Helical" evidence="1">
    <location>
        <begin position="169"/>
        <end position="186"/>
    </location>
</feature>
<sequence length="1246" mass="140352">MPSDVADRKPLVQLNGSYVAVAHTVFALSAFVVALVTGMLLHFHKIVQNEHFGYPDEWFPSVSATIGDRYPERSFFQILIAVTSGPRFALIGLWYLLSCSPTSRWALFTTVCGILRTFCCGGWVYITSTDDHDAHDIFMIAYLLLTIPWIIGTIYLTPYNRSALLIRKRTAFVYFSSVPLLIYLFIQHKVKHIPGAYTFYAFVEWSLVFYDVIFDAATIFDFSAFQISITDTSGISKFSHPEPLRPSNPLSRLNFCVHVINSYVLCTAVSALPLLIWYFPLWDMGVSGFEISALAFVSPALLLNTKIRFAVFKNIGTVQFLAALFGSTAWLINPPELRLFADGLATAFALLSFVAGIAGSKAVPGLADMKSVAYLVGFLLTLAGKVVYRTKNPAWPVVRLESGGLHIPYMILAIGASFWTYREQASASQPGFAAPANRKAELFVGLGLGGILFAHYYFFGDASTMINWIWDGYPLHGPTPVPYGFFIVLAAASGTLFGSIDACKPMATNYLIYAFSLFNVYLILCRTGWRGFIGSLNLATYLFALFPPYLQAASTLRVGHVFGYASLQFLLLTLEHVWVVAYAFVPLGSLLRERTWVIVVQLFASIGIGLYYVQKIQSRDSQKTQKDSTSALEKSLDKVYMYARNGFILVLFITGAGILYRSPTSIPEPYHPEERLFTAGIWTVHFGIDNDLWDSTGEMAKVLKELELDVVGLLETDTERFLLGNRDIGQELAEELNMYYDYGPGPAAHTWGCLLLSKFPILKSSHHLTPSPVGELAPAIHATLDMYGHEVDIVVFHSGQEEDVEDRRLQTQAVSTIMAESPNPLVLLSYLVTDPHKGNYNTYVSEYTRMLDIDPTDDDRWCEYILYRGLKRTGYARVSRGTITDTEIQVGKFIVGEEPNKSNRRIRERKVPQARRFPSMFKGKGVREHFYHVFPNPRYYDLGYPTTCAPGSNTGYPGSLTGEQKQKLEQLRSDLKTLGYEENLDDATLLRFLRARKFDVTKAKDMFIACEKWRKDFGVKDIVQNFHYVEKLAVSEYYPQYYHKTDKDGRPVYIEQLGKVNITEMYKITSMERMLKNLVWEYESLANHRLPACSRKAGHLIETSCTIMDLKGVGLGQISQVYHYVRETSVIGQNYYPERMGKFYMINAPFGFATAFKIIRPLLDPVTVEKIFILSSNYKSELLKQIPAENLPDFLGGNCRCPEGCQFSDAGPWHDPQYIGKEGEAISAAEYAKQYLAKQNSQQSKS</sequence>
<dbReference type="FunFam" id="3.60.10.10:FF:000031">
    <property type="entry name" value="Calcofluor white hypersensitive protein"/>
    <property type="match status" value="1"/>
</dbReference>
<name>A0A1E4TET1_9ASCO</name>
<dbReference type="SUPFAM" id="SSF52087">
    <property type="entry name" value="CRAL/TRIO domain"/>
    <property type="match status" value="1"/>
</dbReference>
<proteinExistence type="predicted"/>